<name>A0ABN7W7Z2_GIGMA</name>
<feature type="non-terminal residue" evidence="1">
    <location>
        <position position="193"/>
    </location>
</feature>
<gene>
    <name evidence="1" type="ORF">GMARGA_LOCUS27537</name>
</gene>
<protein>
    <submittedName>
        <fullName evidence="1">1291_t:CDS:1</fullName>
    </submittedName>
</protein>
<reference evidence="1 2" key="1">
    <citation type="submission" date="2021-06" db="EMBL/GenBank/DDBJ databases">
        <authorList>
            <person name="Kallberg Y."/>
            <person name="Tangrot J."/>
            <person name="Rosling A."/>
        </authorList>
    </citation>
    <scope>NUCLEOTIDE SEQUENCE [LARGE SCALE GENOMIC DNA]</scope>
    <source>
        <strain evidence="1 2">120-4 pot B 10/14</strain>
    </source>
</reference>
<evidence type="ECO:0000313" key="2">
    <source>
        <dbReference type="Proteomes" id="UP000789901"/>
    </source>
</evidence>
<comment type="caution">
    <text evidence="1">The sequence shown here is derived from an EMBL/GenBank/DDBJ whole genome shotgun (WGS) entry which is preliminary data.</text>
</comment>
<feature type="non-terminal residue" evidence="1">
    <location>
        <position position="1"/>
    </location>
</feature>
<proteinExistence type="predicted"/>
<dbReference type="EMBL" id="CAJVQB010033829">
    <property type="protein sequence ID" value="CAG8820324.1"/>
    <property type="molecule type" value="Genomic_DNA"/>
</dbReference>
<evidence type="ECO:0000313" key="1">
    <source>
        <dbReference type="EMBL" id="CAG8820324.1"/>
    </source>
</evidence>
<sequence>LSHGITADCPEGQSLCGIDVCVCIYNLKYDFLLSLLAFISNSLINHLQCPKGHNCLNGITCCPPGLMCGTSCCQNAHQCINSQCCSEDKIGKERCLSDETCVSGKCIDCTVDSDCVSDCLLNNSPGQAIGAAGGGSPANCLQDIPCPTGQCDCCRPRDAGSLELLKHIPEILLSSKKMPTSNHDQGDSKSHHE</sequence>
<dbReference type="Proteomes" id="UP000789901">
    <property type="component" value="Unassembled WGS sequence"/>
</dbReference>
<organism evidence="1 2">
    <name type="scientific">Gigaspora margarita</name>
    <dbReference type="NCBI Taxonomy" id="4874"/>
    <lineage>
        <taxon>Eukaryota</taxon>
        <taxon>Fungi</taxon>
        <taxon>Fungi incertae sedis</taxon>
        <taxon>Mucoromycota</taxon>
        <taxon>Glomeromycotina</taxon>
        <taxon>Glomeromycetes</taxon>
        <taxon>Diversisporales</taxon>
        <taxon>Gigasporaceae</taxon>
        <taxon>Gigaspora</taxon>
    </lineage>
</organism>
<keyword evidence="2" id="KW-1185">Reference proteome</keyword>
<accession>A0ABN7W7Z2</accession>